<dbReference type="Gene3D" id="1.10.287.1890">
    <property type="match status" value="1"/>
</dbReference>
<comment type="caution">
    <text evidence="1">The sequence shown here is derived from an EMBL/GenBank/DDBJ whole genome shotgun (WGS) entry which is preliminary data.</text>
</comment>
<proteinExistence type="predicted"/>
<accession>A0A838CNR9</accession>
<dbReference type="GO" id="GO:0160105">
    <property type="term" value="F:tRNA (adenine(22)-N1)-methyltransferase activity"/>
    <property type="evidence" value="ECO:0007669"/>
    <property type="project" value="InterPro"/>
</dbReference>
<keyword evidence="1" id="KW-0489">Methyltransferase</keyword>
<evidence type="ECO:0000313" key="2">
    <source>
        <dbReference type="Proteomes" id="UP000571017"/>
    </source>
</evidence>
<keyword evidence="2" id="KW-1185">Reference proteome</keyword>
<dbReference type="InterPro" id="IPR006901">
    <property type="entry name" value="TrmK"/>
</dbReference>
<dbReference type="PIRSF" id="PIRSF018637">
    <property type="entry name" value="TrmK"/>
    <property type="match status" value="1"/>
</dbReference>
<dbReference type="Gene3D" id="3.40.50.150">
    <property type="entry name" value="Vaccinia Virus protein VP39"/>
    <property type="match status" value="1"/>
</dbReference>
<dbReference type="Proteomes" id="UP000571017">
    <property type="component" value="Unassembled WGS sequence"/>
</dbReference>
<evidence type="ECO:0000313" key="1">
    <source>
        <dbReference type="EMBL" id="MBA2173571.1"/>
    </source>
</evidence>
<gene>
    <name evidence="1" type="ORF">H0266_01520</name>
</gene>
<dbReference type="AlphaFoldDB" id="A0A838CNR9"/>
<dbReference type="InterPro" id="IPR029063">
    <property type="entry name" value="SAM-dependent_MTases_sf"/>
</dbReference>
<keyword evidence="1" id="KW-0808">Transferase</keyword>
<dbReference type="SUPFAM" id="SSF53335">
    <property type="entry name" value="S-adenosyl-L-methionine-dependent methyltransferases"/>
    <property type="match status" value="1"/>
</dbReference>
<protein>
    <submittedName>
        <fullName evidence="1">tRNA (Adenine-N(1))-methyltransferase</fullName>
    </submittedName>
</protein>
<organism evidence="1 2">
    <name type="scientific">Halobacillus locisalis</name>
    <dbReference type="NCBI Taxonomy" id="220753"/>
    <lineage>
        <taxon>Bacteria</taxon>
        <taxon>Bacillati</taxon>
        <taxon>Bacillota</taxon>
        <taxon>Bacilli</taxon>
        <taxon>Bacillales</taxon>
        <taxon>Bacillaceae</taxon>
        <taxon>Halobacillus</taxon>
    </lineage>
</organism>
<dbReference type="EMBL" id="JACEFG010000001">
    <property type="protein sequence ID" value="MBA2173571.1"/>
    <property type="molecule type" value="Genomic_DNA"/>
</dbReference>
<reference evidence="1 2" key="1">
    <citation type="journal article" date="2004" name="Extremophiles">
        <title>Halobacillus locisalis sp. nov., a halophilic bacterium isolated from a marine solar saltern of the Yellow Sea in Korea.</title>
        <authorList>
            <person name="Yoon J.H."/>
            <person name="Kang K.H."/>
            <person name="Oh T.K."/>
            <person name="Park Y.H."/>
        </authorList>
    </citation>
    <scope>NUCLEOTIDE SEQUENCE [LARGE SCALE GENOMIC DNA]</scope>
    <source>
        <strain evidence="1 2">KCTC 3788</strain>
    </source>
</reference>
<dbReference type="RefSeq" id="WP_181470624.1">
    <property type="nucleotide sequence ID" value="NZ_JACEFG010000001.1"/>
</dbReference>
<sequence>MNVNQLSKRLEKVADYLPEGAYFADIGSDHAYLPCYVCLNDPTAKAVAGEVNQGPLDSAREEVASHQLQNRIDTRLGNGLAVLEKDEVNQVTVAGMGGPLIRDILEQGKDKLTSVNRIIVQPNIDARSLRRWFINNKYKLCAEEILEENGHIYEVLVAEPGNPGEPYSEGQLEKELWLGPYLLQTNSAVFQKKWREELGKKQYVLGQIMQAATPDEEKVKQIQSDIDMLKEVVQS</sequence>
<name>A0A838CNR9_9BACI</name>
<dbReference type="PANTHER" id="PTHR38451">
    <property type="entry name" value="TRNA (ADENINE(22)-N(1))-METHYLTRANSFERASE"/>
    <property type="match status" value="1"/>
</dbReference>
<dbReference type="Pfam" id="PF04816">
    <property type="entry name" value="TrmK"/>
    <property type="match status" value="1"/>
</dbReference>
<dbReference type="PANTHER" id="PTHR38451:SF1">
    <property type="entry name" value="TRNA (ADENINE(22)-N(1))-METHYLTRANSFERASE"/>
    <property type="match status" value="1"/>
</dbReference>
<dbReference type="GO" id="GO:0032259">
    <property type="term" value="P:methylation"/>
    <property type="evidence" value="ECO:0007669"/>
    <property type="project" value="UniProtKB-KW"/>
</dbReference>